<keyword evidence="2" id="KW-0805">Transcription regulation</keyword>
<evidence type="ECO:0000259" key="5">
    <source>
        <dbReference type="PROSITE" id="PS50931"/>
    </source>
</evidence>
<evidence type="ECO:0000313" key="7">
    <source>
        <dbReference type="Proteomes" id="UP001597380"/>
    </source>
</evidence>
<keyword evidence="4" id="KW-0804">Transcription</keyword>
<feature type="domain" description="HTH lysR-type" evidence="5">
    <location>
        <begin position="1"/>
        <end position="60"/>
    </location>
</feature>
<gene>
    <name evidence="6" type="ORF">ACFSJ3_11405</name>
</gene>
<name>A0ABW4XLY4_9GAMM</name>
<accession>A0ABW4XLY4</accession>
<dbReference type="PANTHER" id="PTHR30126:SF94">
    <property type="entry name" value="LYSR FAMILY TRANSCRIPTIONAL REGULATOR"/>
    <property type="match status" value="1"/>
</dbReference>
<dbReference type="Proteomes" id="UP001597380">
    <property type="component" value="Unassembled WGS sequence"/>
</dbReference>
<keyword evidence="3" id="KW-0238">DNA-binding</keyword>
<dbReference type="RefSeq" id="WP_345339020.1">
    <property type="nucleotide sequence ID" value="NZ_BAABLI010000008.1"/>
</dbReference>
<organism evidence="6 7">
    <name type="scientific">Corallincola platygyrae</name>
    <dbReference type="NCBI Taxonomy" id="1193278"/>
    <lineage>
        <taxon>Bacteria</taxon>
        <taxon>Pseudomonadati</taxon>
        <taxon>Pseudomonadota</taxon>
        <taxon>Gammaproteobacteria</taxon>
        <taxon>Alteromonadales</taxon>
        <taxon>Psychromonadaceae</taxon>
        <taxon>Corallincola</taxon>
    </lineage>
</organism>
<evidence type="ECO:0000256" key="3">
    <source>
        <dbReference type="ARBA" id="ARBA00023125"/>
    </source>
</evidence>
<evidence type="ECO:0000256" key="4">
    <source>
        <dbReference type="ARBA" id="ARBA00023163"/>
    </source>
</evidence>
<dbReference type="InterPro" id="IPR005119">
    <property type="entry name" value="LysR_subst-bd"/>
</dbReference>
<reference evidence="7" key="1">
    <citation type="journal article" date="2019" name="Int. J. Syst. Evol. Microbiol.">
        <title>The Global Catalogue of Microorganisms (GCM) 10K type strain sequencing project: providing services to taxonomists for standard genome sequencing and annotation.</title>
        <authorList>
            <consortium name="The Broad Institute Genomics Platform"/>
            <consortium name="The Broad Institute Genome Sequencing Center for Infectious Disease"/>
            <person name="Wu L."/>
            <person name="Ma J."/>
        </authorList>
    </citation>
    <scope>NUCLEOTIDE SEQUENCE [LARGE SCALE GENOMIC DNA]</scope>
    <source>
        <strain evidence="7">CGMCC 1.10992</strain>
    </source>
</reference>
<dbReference type="EMBL" id="JBHUHT010000012">
    <property type="protein sequence ID" value="MFD2096591.1"/>
    <property type="molecule type" value="Genomic_DNA"/>
</dbReference>
<dbReference type="PROSITE" id="PS50931">
    <property type="entry name" value="HTH_LYSR"/>
    <property type="match status" value="1"/>
</dbReference>
<evidence type="ECO:0000256" key="1">
    <source>
        <dbReference type="ARBA" id="ARBA00009437"/>
    </source>
</evidence>
<dbReference type="SUPFAM" id="SSF53850">
    <property type="entry name" value="Periplasmic binding protein-like II"/>
    <property type="match status" value="1"/>
</dbReference>
<sequence length="294" mass="32696">MKYTLRQLQVFVAIAEHGTVRSAADNCFITQAAASAALKELEQHLNGALFDRLGKRLQLNAKGEWLVPKAHHLLQEAEALASGVEQLDEMTGVLSIGASQTIAEHCLPDIIRHYHQNYPNVTLKVEVTNSREVMQQVEDGKLNLGLIESECSDSKLNPTPWREDHLEVVTCAEHPLAKAQRPATLGQLAGAQWLLREKGSGTRAIFEQALAKYELSPNVAMTINHPKSLFGLLQSGRYLSCVSRTWIDSMAQPVPLTVITPKELSLSRHFYHVSLSSNQHLPRVQAFIELLMLK</sequence>
<dbReference type="InterPro" id="IPR036390">
    <property type="entry name" value="WH_DNA-bd_sf"/>
</dbReference>
<dbReference type="Pfam" id="PF03466">
    <property type="entry name" value="LysR_substrate"/>
    <property type="match status" value="1"/>
</dbReference>
<dbReference type="Pfam" id="PF00126">
    <property type="entry name" value="HTH_1"/>
    <property type="match status" value="1"/>
</dbReference>
<keyword evidence="7" id="KW-1185">Reference proteome</keyword>
<evidence type="ECO:0000313" key="6">
    <source>
        <dbReference type="EMBL" id="MFD2096591.1"/>
    </source>
</evidence>
<dbReference type="Gene3D" id="3.40.190.290">
    <property type="match status" value="1"/>
</dbReference>
<dbReference type="InterPro" id="IPR000847">
    <property type="entry name" value="LysR_HTH_N"/>
</dbReference>
<dbReference type="SUPFAM" id="SSF46785">
    <property type="entry name" value="Winged helix' DNA-binding domain"/>
    <property type="match status" value="1"/>
</dbReference>
<dbReference type="PANTHER" id="PTHR30126">
    <property type="entry name" value="HTH-TYPE TRANSCRIPTIONAL REGULATOR"/>
    <property type="match status" value="1"/>
</dbReference>
<proteinExistence type="inferred from homology"/>
<comment type="caution">
    <text evidence="6">The sequence shown here is derived from an EMBL/GenBank/DDBJ whole genome shotgun (WGS) entry which is preliminary data.</text>
</comment>
<comment type="similarity">
    <text evidence="1">Belongs to the LysR transcriptional regulatory family.</text>
</comment>
<dbReference type="Gene3D" id="1.10.10.10">
    <property type="entry name" value="Winged helix-like DNA-binding domain superfamily/Winged helix DNA-binding domain"/>
    <property type="match status" value="1"/>
</dbReference>
<evidence type="ECO:0000256" key="2">
    <source>
        <dbReference type="ARBA" id="ARBA00023015"/>
    </source>
</evidence>
<dbReference type="InterPro" id="IPR036388">
    <property type="entry name" value="WH-like_DNA-bd_sf"/>
</dbReference>
<protein>
    <submittedName>
        <fullName evidence="6">LysR substrate-binding domain-containing protein</fullName>
    </submittedName>
</protein>